<reference evidence="3" key="1">
    <citation type="submission" date="2017-06" db="EMBL/GenBank/DDBJ databases">
        <title>Capnocytophaga spp. assemblies.</title>
        <authorList>
            <person name="Gulvik C.A."/>
        </authorList>
    </citation>
    <scope>NUCLEOTIDE SEQUENCE [LARGE SCALE GENOMIC DNA]</scope>
    <source>
        <strain evidence="3">H4486</strain>
    </source>
</reference>
<protein>
    <submittedName>
        <fullName evidence="2">Cyclic nucleotide-binding protein</fullName>
    </submittedName>
</protein>
<gene>
    <name evidence="2" type="ORF">CGC59_07855</name>
</gene>
<dbReference type="RefSeq" id="WP_095901483.1">
    <property type="nucleotide sequence ID" value="NZ_CP022383.1"/>
</dbReference>
<dbReference type="Gene3D" id="2.60.120.10">
    <property type="entry name" value="Jelly Rolls"/>
    <property type="match status" value="1"/>
</dbReference>
<evidence type="ECO:0000313" key="3">
    <source>
        <dbReference type="Proteomes" id="UP000217334"/>
    </source>
</evidence>
<feature type="domain" description="Cyclic nucleotide-binding" evidence="1">
    <location>
        <begin position="41"/>
        <end position="131"/>
    </location>
</feature>
<proteinExistence type="predicted"/>
<dbReference type="Pfam" id="PF00027">
    <property type="entry name" value="cNMP_binding"/>
    <property type="match status" value="1"/>
</dbReference>
<dbReference type="InterPro" id="IPR000595">
    <property type="entry name" value="cNMP-bd_dom"/>
</dbReference>
<sequence length="187" mass="22500">MEKLIAYIQKTIPKLKIEEKLLREAFQKEIIVKDALLLDFGQVCEHYYFVNKGALRIFFYDDNGEECTSWIAFENYFFTEQFSYTNSLPSRYAITAIEETEVLKIHKQQMDKLLQNNYQWQQFFIQNEQQTILRLMETIELFQRQLAKERYEALFSFPAFIQKVKQKDLATMLGMTKYSISRLKSYK</sequence>
<dbReference type="PROSITE" id="PS50042">
    <property type="entry name" value="CNMP_BINDING_3"/>
    <property type="match status" value="1"/>
</dbReference>
<evidence type="ECO:0000259" key="1">
    <source>
        <dbReference type="PROSITE" id="PS50042"/>
    </source>
</evidence>
<evidence type="ECO:0000313" key="2">
    <source>
        <dbReference type="EMBL" id="ATA79591.1"/>
    </source>
</evidence>
<dbReference type="SUPFAM" id="SSF51206">
    <property type="entry name" value="cAMP-binding domain-like"/>
    <property type="match status" value="1"/>
</dbReference>
<dbReference type="CDD" id="cd00038">
    <property type="entry name" value="CAP_ED"/>
    <property type="match status" value="1"/>
</dbReference>
<dbReference type="InterPro" id="IPR014710">
    <property type="entry name" value="RmlC-like_jellyroll"/>
</dbReference>
<dbReference type="AlphaFoldDB" id="A0A250F3A3"/>
<dbReference type="Proteomes" id="UP000217334">
    <property type="component" value="Chromosome"/>
</dbReference>
<name>A0A250F3A3_CAPSP</name>
<dbReference type="InterPro" id="IPR018490">
    <property type="entry name" value="cNMP-bd_dom_sf"/>
</dbReference>
<dbReference type="EMBL" id="CP022383">
    <property type="protein sequence ID" value="ATA79591.1"/>
    <property type="molecule type" value="Genomic_DNA"/>
</dbReference>
<organism evidence="2 3">
    <name type="scientific">Capnocytophaga sputigena</name>
    <dbReference type="NCBI Taxonomy" id="1019"/>
    <lineage>
        <taxon>Bacteria</taxon>
        <taxon>Pseudomonadati</taxon>
        <taxon>Bacteroidota</taxon>
        <taxon>Flavobacteriia</taxon>
        <taxon>Flavobacteriales</taxon>
        <taxon>Flavobacteriaceae</taxon>
        <taxon>Capnocytophaga</taxon>
    </lineage>
</organism>
<accession>A0A250F3A3</accession>